<evidence type="ECO:0000259" key="1">
    <source>
        <dbReference type="Pfam" id="PF12680"/>
    </source>
</evidence>
<reference evidence="2 3" key="1">
    <citation type="submission" date="2015-02" db="EMBL/GenBank/DDBJ databases">
        <title>Genome sequene of Rhodovulum sulfidophilum DSM 2351.</title>
        <authorList>
            <person name="Nagao N."/>
        </authorList>
    </citation>
    <scope>NUCLEOTIDE SEQUENCE [LARGE SCALE GENOMIC DNA]</scope>
    <source>
        <strain evidence="2 3">DSM 2351</strain>
    </source>
</reference>
<sequence length="135" mass="15174">MTRDVTRDTIARYVAAFNAGDTEAMLAELTEDVEHHVNEGRIRRGKALFAEFCAHMSRCYRESLTDLVIFSGDEGDRAAAEFVVNGTYLETDAGLPEARGQSYRLPAGSFFTLRQGRIARITTYYNLADWLGQVR</sequence>
<dbReference type="NCBIfam" id="TIGR02096">
    <property type="entry name" value="ketosteroid isomerase-related protein"/>
    <property type="match status" value="1"/>
</dbReference>
<gene>
    <name evidence="2" type="ORF">NHU_04150</name>
</gene>
<organism evidence="2 3">
    <name type="scientific">Rhodovulum sulfidophilum</name>
    <name type="common">Rhodobacter sulfidophilus</name>
    <dbReference type="NCBI Taxonomy" id="35806"/>
    <lineage>
        <taxon>Bacteria</taxon>
        <taxon>Pseudomonadati</taxon>
        <taxon>Pseudomonadota</taxon>
        <taxon>Alphaproteobacteria</taxon>
        <taxon>Rhodobacterales</taxon>
        <taxon>Paracoccaceae</taxon>
        <taxon>Rhodovulum</taxon>
    </lineage>
</organism>
<name>A0A0D6B8C3_RHOSU</name>
<dbReference type="InterPro" id="IPR037401">
    <property type="entry name" value="SnoaL-like"/>
</dbReference>
<dbReference type="AlphaFoldDB" id="A0A0D6B8C3"/>
<dbReference type="SUPFAM" id="SSF54427">
    <property type="entry name" value="NTF2-like"/>
    <property type="match status" value="1"/>
</dbReference>
<accession>A0A0D6B8C3</accession>
<dbReference type="Pfam" id="PF12680">
    <property type="entry name" value="SnoaL_2"/>
    <property type="match status" value="1"/>
</dbReference>
<feature type="domain" description="SnoaL-like" evidence="1">
    <location>
        <begin position="11"/>
        <end position="121"/>
    </location>
</feature>
<protein>
    <recommendedName>
        <fullName evidence="1">SnoaL-like domain-containing protein</fullName>
    </recommendedName>
</protein>
<dbReference type="KEGG" id="rsu:NHU_04150"/>
<dbReference type="EMBL" id="AP014800">
    <property type="protein sequence ID" value="BAQ71271.1"/>
    <property type="molecule type" value="Genomic_DNA"/>
</dbReference>
<proteinExistence type="predicted"/>
<dbReference type="PATRIC" id="fig|35806.4.peg.4255"/>
<dbReference type="eggNOG" id="COG3631">
    <property type="taxonomic scope" value="Bacteria"/>
</dbReference>
<dbReference type="InterPro" id="IPR032710">
    <property type="entry name" value="NTF2-like_dom_sf"/>
</dbReference>
<evidence type="ECO:0000313" key="3">
    <source>
        <dbReference type="Proteomes" id="UP000064912"/>
    </source>
</evidence>
<evidence type="ECO:0000313" key="2">
    <source>
        <dbReference type="EMBL" id="BAQ71271.1"/>
    </source>
</evidence>
<dbReference type="Proteomes" id="UP000064912">
    <property type="component" value="Chromosome"/>
</dbReference>
<dbReference type="InterPro" id="IPR011721">
    <property type="entry name" value="CHP02096"/>
</dbReference>
<dbReference type="Gene3D" id="3.10.450.50">
    <property type="match status" value="1"/>
</dbReference>